<feature type="transmembrane region" description="Helical" evidence="6">
    <location>
        <begin position="205"/>
        <end position="227"/>
    </location>
</feature>
<protein>
    <recommendedName>
        <fullName evidence="6">XK-related protein</fullName>
    </recommendedName>
</protein>
<evidence type="ECO:0000256" key="1">
    <source>
        <dbReference type="ARBA" id="ARBA00004141"/>
    </source>
</evidence>
<keyword evidence="4 6" id="KW-1133">Transmembrane helix</keyword>
<dbReference type="InterPro" id="IPR018629">
    <property type="entry name" value="XK-rel"/>
</dbReference>
<reference evidence="7 8" key="1">
    <citation type="submission" date="2024-05" db="EMBL/GenBank/DDBJ databases">
        <authorList>
            <person name="Wallberg A."/>
        </authorList>
    </citation>
    <scope>NUCLEOTIDE SEQUENCE [LARGE SCALE GENOMIC DNA]</scope>
</reference>
<keyword evidence="5 6" id="KW-0472">Membrane</keyword>
<evidence type="ECO:0000256" key="4">
    <source>
        <dbReference type="ARBA" id="ARBA00022989"/>
    </source>
</evidence>
<dbReference type="Proteomes" id="UP001497623">
    <property type="component" value="Unassembled WGS sequence"/>
</dbReference>
<feature type="transmembrane region" description="Helical" evidence="6">
    <location>
        <begin position="319"/>
        <end position="339"/>
    </location>
</feature>
<evidence type="ECO:0000256" key="3">
    <source>
        <dbReference type="ARBA" id="ARBA00022692"/>
    </source>
</evidence>
<proteinExistence type="inferred from homology"/>
<comment type="caution">
    <text evidence="7">The sequence shown here is derived from an EMBL/GenBank/DDBJ whole genome shotgun (WGS) entry which is preliminary data.</text>
</comment>
<accession>A0AAV2RP71</accession>
<comment type="similarity">
    <text evidence="2 6">Belongs to the XK family.</text>
</comment>
<gene>
    <name evidence="7" type="ORF">MNOR_LOCUS27542</name>
</gene>
<feature type="non-terminal residue" evidence="7">
    <location>
        <position position="1"/>
    </location>
</feature>
<feature type="transmembrane region" description="Helical" evidence="6">
    <location>
        <begin position="12"/>
        <end position="30"/>
    </location>
</feature>
<evidence type="ECO:0000313" key="7">
    <source>
        <dbReference type="EMBL" id="CAL4135206.1"/>
    </source>
</evidence>
<evidence type="ECO:0000256" key="6">
    <source>
        <dbReference type="RuleBase" id="RU910716"/>
    </source>
</evidence>
<evidence type="ECO:0000313" key="8">
    <source>
        <dbReference type="Proteomes" id="UP001497623"/>
    </source>
</evidence>
<name>A0AAV2RP71_MEGNR</name>
<dbReference type="Pfam" id="PF09815">
    <property type="entry name" value="XK-related"/>
    <property type="match status" value="1"/>
</dbReference>
<dbReference type="EMBL" id="CAXKWB010029139">
    <property type="protein sequence ID" value="CAL4135206.1"/>
    <property type="molecule type" value="Genomic_DNA"/>
</dbReference>
<sequence>VLTKLSPLIPVFTFLFSVMALGQIMIKEFMQNAGNKMKLKFSPVLKKLSPVIKFIPVFFSVMGLGLALADVSTDAVSAHRLCTLPCACEYRGGDVCMPTGGQCEDGVINGTAAWDHCGGRRITYDECSSKATWAVPDTCQCVWDGSAGACTKSRWEGSCADMGPSGSDATEYCRNSPNKSDCDTHRKWPHPDYNGPTLHPYWCGWSVGFILGPSLITNAILLISFLYQMRYQQYFIAAGLPNAANMPRAIACVLIIAMAVLQILPYLGMVLKIMVTWRVFQKVIDEGEDSNALKLVATMANIIFAFAEDIPQITFQVMFYVKTGILFVYIYCFLSLNILL</sequence>
<organism evidence="7 8">
    <name type="scientific">Meganyctiphanes norvegica</name>
    <name type="common">Northern krill</name>
    <name type="synonym">Thysanopoda norvegica</name>
    <dbReference type="NCBI Taxonomy" id="48144"/>
    <lineage>
        <taxon>Eukaryota</taxon>
        <taxon>Metazoa</taxon>
        <taxon>Ecdysozoa</taxon>
        <taxon>Arthropoda</taxon>
        <taxon>Crustacea</taxon>
        <taxon>Multicrustacea</taxon>
        <taxon>Malacostraca</taxon>
        <taxon>Eumalacostraca</taxon>
        <taxon>Eucarida</taxon>
        <taxon>Euphausiacea</taxon>
        <taxon>Euphausiidae</taxon>
        <taxon>Meganyctiphanes</taxon>
    </lineage>
</organism>
<keyword evidence="8" id="KW-1185">Reference proteome</keyword>
<feature type="transmembrane region" description="Helical" evidence="6">
    <location>
        <begin position="51"/>
        <end position="69"/>
    </location>
</feature>
<keyword evidence="3 6" id="KW-0812">Transmembrane</keyword>
<feature type="transmembrane region" description="Helical" evidence="6">
    <location>
        <begin position="248"/>
        <end position="271"/>
    </location>
</feature>
<dbReference type="GO" id="GO:0005886">
    <property type="term" value="C:plasma membrane"/>
    <property type="evidence" value="ECO:0007669"/>
    <property type="project" value="UniProtKB-ARBA"/>
</dbReference>
<dbReference type="AlphaFoldDB" id="A0AAV2RP71"/>
<evidence type="ECO:0000256" key="2">
    <source>
        <dbReference type="ARBA" id="ARBA00008789"/>
    </source>
</evidence>
<evidence type="ECO:0000256" key="5">
    <source>
        <dbReference type="ARBA" id="ARBA00023136"/>
    </source>
</evidence>
<comment type="subcellular location">
    <subcellularLocation>
        <location evidence="1 6">Membrane</location>
        <topology evidence="1 6">Multi-pass membrane protein</topology>
    </subcellularLocation>
</comment>